<dbReference type="Proteomes" id="UP001311232">
    <property type="component" value="Unassembled WGS sequence"/>
</dbReference>
<dbReference type="AlphaFoldDB" id="A0AAV9QVU6"/>
<evidence type="ECO:0000259" key="2">
    <source>
        <dbReference type="Pfam" id="PF26285"/>
    </source>
</evidence>
<evidence type="ECO:0000313" key="3">
    <source>
        <dbReference type="EMBL" id="KAK5600786.1"/>
    </source>
</evidence>
<feature type="region of interest" description="Disordered" evidence="1">
    <location>
        <begin position="37"/>
        <end position="62"/>
    </location>
</feature>
<sequence length="135" mass="15077">MSGRSLFTKPRIVPSNVGTLNRFSFWINTLLAADTFSPNMEGNQGGEASSEESQTDTAAASDSFSQLWTDVMGILDGSLGNIDDLAQEYSEYYNTCFSDVSDRMEELRKRQVSQELNMEKQDPNSTSLQLRSEIQ</sequence>
<comment type="caution">
    <text evidence="3">The sequence shown here is derived from an EMBL/GenBank/DDBJ whole genome shotgun (WGS) entry which is preliminary data.</text>
</comment>
<organism evidence="3 4">
    <name type="scientific">Crenichthys baileyi</name>
    <name type="common">White River springfish</name>
    <dbReference type="NCBI Taxonomy" id="28760"/>
    <lineage>
        <taxon>Eukaryota</taxon>
        <taxon>Metazoa</taxon>
        <taxon>Chordata</taxon>
        <taxon>Craniata</taxon>
        <taxon>Vertebrata</taxon>
        <taxon>Euteleostomi</taxon>
        <taxon>Actinopterygii</taxon>
        <taxon>Neopterygii</taxon>
        <taxon>Teleostei</taxon>
        <taxon>Neoteleostei</taxon>
        <taxon>Acanthomorphata</taxon>
        <taxon>Ovalentaria</taxon>
        <taxon>Atherinomorphae</taxon>
        <taxon>Cyprinodontiformes</taxon>
        <taxon>Goodeidae</taxon>
        <taxon>Crenichthys</taxon>
    </lineage>
</organism>
<accession>A0AAV9QVU6</accession>
<name>A0AAV9QVU6_9TELE</name>
<dbReference type="EMBL" id="JAHHUM010002788">
    <property type="protein sequence ID" value="KAK5600786.1"/>
    <property type="molecule type" value="Genomic_DNA"/>
</dbReference>
<protein>
    <recommendedName>
        <fullName evidence="2">SASH1/NUB1 homeodomain-like domain-containing protein</fullName>
    </recommendedName>
</protein>
<reference evidence="3 4" key="1">
    <citation type="submission" date="2021-06" db="EMBL/GenBank/DDBJ databases">
        <authorList>
            <person name="Palmer J.M."/>
        </authorList>
    </citation>
    <scope>NUCLEOTIDE SEQUENCE [LARGE SCALE GENOMIC DNA]</scope>
    <source>
        <strain evidence="3 4">MEX-2019</strain>
        <tissue evidence="3">Muscle</tissue>
    </source>
</reference>
<keyword evidence="4" id="KW-1185">Reference proteome</keyword>
<dbReference type="Pfam" id="PF26285">
    <property type="entry name" value="SASH1_Homeodomain"/>
    <property type="match status" value="1"/>
</dbReference>
<feature type="domain" description="SASH1/NUB1 homeodomain-like" evidence="2">
    <location>
        <begin position="76"/>
        <end position="118"/>
    </location>
</feature>
<proteinExistence type="predicted"/>
<feature type="non-terminal residue" evidence="3">
    <location>
        <position position="135"/>
    </location>
</feature>
<feature type="region of interest" description="Disordered" evidence="1">
    <location>
        <begin position="111"/>
        <end position="135"/>
    </location>
</feature>
<dbReference type="InterPro" id="IPR058666">
    <property type="entry name" value="SASH1/NUB1_homeodomain"/>
</dbReference>
<feature type="compositionally biased region" description="Polar residues" evidence="1">
    <location>
        <begin position="123"/>
        <end position="135"/>
    </location>
</feature>
<evidence type="ECO:0000256" key="1">
    <source>
        <dbReference type="SAM" id="MobiDB-lite"/>
    </source>
</evidence>
<evidence type="ECO:0000313" key="4">
    <source>
        <dbReference type="Proteomes" id="UP001311232"/>
    </source>
</evidence>
<gene>
    <name evidence="3" type="ORF">CRENBAI_010119</name>
</gene>